<dbReference type="Proteomes" id="UP000289856">
    <property type="component" value="Chromosome"/>
</dbReference>
<evidence type="ECO:0000313" key="4">
    <source>
        <dbReference type="Proteomes" id="UP000289856"/>
    </source>
</evidence>
<evidence type="ECO:0008006" key="5">
    <source>
        <dbReference type="Google" id="ProtNLM"/>
    </source>
</evidence>
<feature type="region of interest" description="Disordered" evidence="1">
    <location>
        <begin position="230"/>
        <end position="265"/>
    </location>
</feature>
<evidence type="ECO:0000313" key="3">
    <source>
        <dbReference type="EMBL" id="BBI31670.1"/>
    </source>
</evidence>
<feature type="chain" id="PRO_5019115537" description="LysM domain-containing protein" evidence="2">
    <location>
        <begin position="25"/>
        <end position="265"/>
    </location>
</feature>
<organism evidence="3 4">
    <name type="scientific">Cohnella abietis</name>
    <dbReference type="NCBI Taxonomy" id="2507935"/>
    <lineage>
        <taxon>Bacteria</taxon>
        <taxon>Bacillati</taxon>
        <taxon>Bacillota</taxon>
        <taxon>Bacilli</taxon>
        <taxon>Bacillales</taxon>
        <taxon>Paenibacillaceae</taxon>
        <taxon>Cohnella</taxon>
    </lineage>
</organism>
<feature type="signal peptide" evidence="2">
    <location>
        <begin position="1"/>
        <end position="24"/>
    </location>
</feature>
<evidence type="ECO:0000256" key="2">
    <source>
        <dbReference type="SAM" id="SignalP"/>
    </source>
</evidence>
<dbReference type="KEGG" id="cohn:KCTCHS21_10690"/>
<evidence type="ECO:0000256" key="1">
    <source>
        <dbReference type="SAM" id="MobiDB-lite"/>
    </source>
</evidence>
<dbReference type="RefSeq" id="WP_130605638.1">
    <property type="nucleotide sequence ID" value="NZ_AP019400.1"/>
</dbReference>
<keyword evidence="4" id="KW-1185">Reference proteome</keyword>
<keyword evidence="2" id="KW-0732">Signal</keyword>
<name>A0A3T1D0P3_9BACL</name>
<protein>
    <recommendedName>
        <fullName evidence="5">LysM domain-containing protein</fullName>
    </recommendedName>
</protein>
<accession>A0A3T1D0P3</accession>
<gene>
    <name evidence="3" type="ORF">KCTCHS21_10690</name>
</gene>
<proteinExistence type="predicted"/>
<reference evidence="3 4" key="1">
    <citation type="submission" date="2019-01" db="EMBL/GenBank/DDBJ databases">
        <title>Complete genome sequence of Cohnella hallensis HS21 isolated from Korean fir (Abies koreana) rhizospheric soil.</title>
        <authorList>
            <person name="Jiang L."/>
            <person name="Kang S.W."/>
            <person name="Kim S."/>
            <person name="Jung J."/>
            <person name="Kim C.Y."/>
            <person name="Kim D.H."/>
            <person name="Kim S.W."/>
            <person name="Lee J."/>
        </authorList>
    </citation>
    <scope>NUCLEOTIDE SEQUENCE [LARGE SCALE GENOMIC DNA]</scope>
    <source>
        <strain evidence="3 4">HS21</strain>
    </source>
</reference>
<dbReference type="AlphaFoldDB" id="A0A3T1D0P3"/>
<dbReference type="EMBL" id="AP019400">
    <property type="protein sequence ID" value="BBI31670.1"/>
    <property type="molecule type" value="Genomic_DNA"/>
</dbReference>
<feature type="region of interest" description="Disordered" evidence="1">
    <location>
        <begin position="29"/>
        <end position="55"/>
    </location>
</feature>
<dbReference type="OrthoDB" id="2376193at2"/>
<sequence length="265" mass="27799">MKNSVRTLGITAALAVMIPFSAYAAATSGSSTSEKKEQSAWSAKGGLQEERGGFRKDGGVVSQEVLNLLKLDQAAFNEKIKAGSTLAQVAEAQGVSRESLKSALTESFNKKLEEKKKSFADNLDKIIDSDLQKDKFEGRFGGGFPGAGPDFTAIAKVLGLTADQVKQGLDSGKSLADLATDKGVDKQKLIDAQKTAITNSIKQEVKDGKLTQEQADKKLADVTKIAESIVNGKGFGGEQRHGGGKGRGHGGEPRALESAEPSASS</sequence>